<organism evidence="7 8">
    <name type="scientific">Rehmannia glutinosa</name>
    <name type="common">Chinese foxglove</name>
    <dbReference type="NCBI Taxonomy" id="99300"/>
    <lineage>
        <taxon>Eukaryota</taxon>
        <taxon>Viridiplantae</taxon>
        <taxon>Streptophyta</taxon>
        <taxon>Embryophyta</taxon>
        <taxon>Tracheophyta</taxon>
        <taxon>Spermatophyta</taxon>
        <taxon>Magnoliopsida</taxon>
        <taxon>eudicotyledons</taxon>
        <taxon>Gunneridae</taxon>
        <taxon>Pentapetalae</taxon>
        <taxon>asterids</taxon>
        <taxon>lamiids</taxon>
        <taxon>Lamiales</taxon>
        <taxon>Orobanchaceae</taxon>
        <taxon>Rehmannieae</taxon>
        <taxon>Rehmannia</taxon>
    </lineage>
</organism>
<keyword evidence="4 6" id="KW-0964">Secreted</keyword>
<proteinExistence type="inferred from homology"/>
<dbReference type="Proteomes" id="UP001318860">
    <property type="component" value="Unassembled WGS sequence"/>
</dbReference>
<dbReference type="PANTHER" id="PTHR31232:SF42">
    <property type="entry name" value="S-PROTEIN HOMOLOG"/>
    <property type="match status" value="1"/>
</dbReference>
<evidence type="ECO:0000256" key="6">
    <source>
        <dbReference type="RuleBase" id="RU367044"/>
    </source>
</evidence>
<evidence type="ECO:0000256" key="5">
    <source>
        <dbReference type="ARBA" id="ARBA00022729"/>
    </source>
</evidence>
<evidence type="ECO:0000256" key="3">
    <source>
        <dbReference type="ARBA" id="ARBA00022471"/>
    </source>
</evidence>
<name>A0ABR0V5N7_REHGL</name>
<comment type="similarity">
    <text evidence="2 6">Belongs to the plant self-incompatibility (S1) protein family.</text>
</comment>
<protein>
    <recommendedName>
        <fullName evidence="6">S-protein homolog</fullName>
    </recommendedName>
</protein>
<keyword evidence="8" id="KW-1185">Reference proteome</keyword>
<evidence type="ECO:0000313" key="7">
    <source>
        <dbReference type="EMBL" id="KAK6129401.1"/>
    </source>
</evidence>
<dbReference type="PANTHER" id="PTHR31232">
    <property type="match status" value="1"/>
</dbReference>
<comment type="subcellular location">
    <subcellularLocation>
        <location evidence="1 6">Secreted</location>
    </subcellularLocation>
</comment>
<feature type="signal peptide" evidence="6">
    <location>
        <begin position="1"/>
        <end position="23"/>
    </location>
</feature>
<keyword evidence="3 6" id="KW-0713">Self-incompatibility</keyword>
<comment type="caution">
    <text evidence="7">The sequence shown here is derived from an EMBL/GenBank/DDBJ whole genome shotgun (WGS) entry which is preliminary data.</text>
</comment>
<dbReference type="EMBL" id="JABTTQ020001653">
    <property type="protein sequence ID" value="KAK6129401.1"/>
    <property type="molecule type" value="Genomic_DNA"/>
</dbReference>
<feature type="chain" id="PRO_5044955972" description="S-protein homolog" evidence="6">
    <location>
        <begin position="24"/>
        <end position="146"/>
    </location>
</feature>
<evidence type="ECO:0000313" key="8">
    <source>
        <dbReference type="Proteomes" id="UP001318860"/>
    </source>
</evidence>
<evidence type="ECO:0000256" key="1">
    <source>
        <dbReference type="ARBA" id="ARBA00004613"/>
    </source>
</evidence>
<keyword evidence="5 6" id="KW-0732">Signal</keyword>
<reference evidence="7 8" key="1">
    <citation type="journal article" date="2021" name="Comput. Struct. Biotechnol. J.">
        <title>De novo genome assembly of the potent medicinal plant Rehmannia glutinosa using nanopore technology.</title>
        <authorList>
            <person name="Ma L."/>
            <person name="Dong C."/>
            <person name="Song C."/>
            <person name="Wang X."/>
            <person name="Zheng X."/>
            <person name="Niu Y."/>
            <person name="Chen S."/>
            <person name="Feng W."/>
        </authorList>
    </citation>
    <scope>NUCLEOTIDE SEQUENCE [LARGE SCALE GENOMIC DNA]</scope>
    <source>
        <strain evidence="7">DH-2019</strain>
    </source>
</reference>
<gene>
    <name evidence="7" type="ORF">DH2020_036853</name>
</gene>
<accession>A0ABR0V5N7</accession>
<dbReference type="InterPro" id="IPR010264">
    <property type="entry name" value="Self-incomp_S1"/>
</dbReference>
<evidence type="ECO:0000256" key="4">
    <source>
        <dbReference type="ARBA" id="ARBA00022525"/>
    </source>
</evidence>
<evidence type="ECO:0000256" key="2">
    <source>
        <dbReference type="ARBA" id="ARBA00005581"/>
    </source>
</evidence>
<dbReference type="Pfam" id="PF05938">
    <property type="entry name" value="Self-incomp_S1"/>
    <property type="match status" value="1"/>
</dbReference>
<sequence>MKVSKDNLFVIFSLLLTITPSQAKDLLFDYTIVTVKNDIQGENITIHCYFSENDLGDHQLSYGSNFTWHFDVNFWHSTKFYCDFKTNHGSGNYGVYTSTLKVRCNVLCVWLIRVNGPCLQQTNYYDQLWCQKWKIPPQFGLNGPPY</sequence>